<dbReference type="Proteomes" id="UP000192501">
    <property type="component" value="Unassembled WGS sequence"/>
</dbReference>
<gene>
    <name evidence="1" type="ORF">A0H76_1035</name>
</gene>
<evidence type="ECO:0000313" key="2">
    <source>
        <dbReference type="Proteomes" id="UP000192501"/>
    </source>
</evidence>
<evidence type="ECO:0000313" key="1">
    <source>
        <dbReference type="EMBL" id="ORD95266.1"/>
    </source>
</evidence>
<comment type="caution">
    <text evidence="1">The sequence shown here is derived from an EMBL/GenBank/DDBJ whole genome shotgun (WGS) entry which is preliminary data.</text>
</comment>
<name>A0A1X0Q680_9MICR</name>
<proteinExistence type="predicted"/>
<organism evidence="1 2">
    <name type="scientific">Hepatospora eriocheir</name>
    <dbReference type="NCBI Taxonomy" id="1081669"/>
    <lineage>
        <taxon>Eukaryota</taxon>
        <taxon>Fungi</taxon>
        <taxon>Fungi incertae sedis</taxon>
        <taxon>Microsporidia</taxon>
        <taxon>Hepatosporidae</taxon>
        <taxon>Hepatospora</taxon>
    </lineage>
</organism>
<dbReference type="VEuPathDB" id="MicrosporidiaDB:HERIO_704"/>
<dbReference type="EMBL" id="LTAI01001568">
    <property type="protein sequence ID" value="ORD95266.1"/>
    <property type="molecule type" value="Genomic_DNA"/>
</dbReference>
<reference evidence="1 2" key="1">
    <citation type="journal article" date="2017" name="Environ. Microbiol.">
        <title>Decay of the glycolytic pathway and adaptation to intranuclear parasitism within Enterocytozoonidae microsporidia.</title>
        <authorList>
            <person name="Wiredu Boakye D."/>
            <person name="Jaroenlak P."/>
            <person name="Prachumwat A."/>
            <person name="Williams T.A."/>
            <person name="Bateman K.S."/>
            <person name="Itsathitphaisarn O."/>
            <person name="Sritunyalucksana K."/>
            <person name="Paszkiewicz K.H."/>
            <person name="Moore K.A."/>
            <person name="Stentiford G.D."/>
            <person name="Williams B.A."/>
        </authorList>
    </citation>
    <scope>NUCLEOTIDE SEQUENCE [LARGE SCALE GENOMIC DNA]</scope>
    <source>
        <strain evidence="2">canceri</strain>
    </source>
</reference>
<dbReference type="AlphaFoldDB" id="A0A1X0Q680"/>
<protein>
    <submittedName>
        <fullName evidence="1">Uncharacterized protein</fullName>
    </submittedName>
</protein>
<sequence>MKIYEEIPQLKIIDLVAYTVEPENKCIKDKSFMLNADFNCYVAFNVINTNKVDISEYVHAPYLEIKNGFKVFYTINNQIQNELFEFNTIPSNVKFPVNSHRLGLTSIKVFVLLKGYIGFDISKSIQVKYFSNNINKA</sequence>
<accession>A0A1X0Q680</accession>
<dbReference type="VEuPathDB" id="MicrosporidiaDB:A0H76_1035"/>